<evidence type="ECO:0000256" key="1">
    <source>
        <dbReference type="ARBA" id="ARBA00009277"/>
    </source>
</evidence>
<gene>
    <name evidence="3" type="primary">istA</name>
    <name evidence="4" type="ORF">V6984_10615</name>
    <name evidence="3" type="ORF">V6984_16040</name>
</gene>
<dbReference type="PANTHER" id="PTHR35004">
    <property type="entry name" value="TRANSPOSASE RV3428C-RELATED"/>
    <property type="match status" value="1"/>
</dbReference>
<dbReference type="InterPro" id="IPR036397">
    <property type="entry name" value="RNaseH_sf"/>
</dbReference>
<dbReference type="PROSITE" id="PS50994">
    <property type="entry name" value="INTEGRASE"/>
    <property type="match status" value="1"/>
</dbReference>
<dbReference type="InterPro" id="IPR001584">
    <property type="entry name" value="Integrase_cat-core"/>
</dbReference>
<protein>
    <submittedName>
        <fullName evidence="3">IS21 family transposase</fullName>
    </submittedName>
</protein>
<reference evidence="3 5" key="1">
    <citation type="submission" date="2024-02" db="EMBL/GenBank/DDBJ databases">
        <title>Bacterial strain from lacustrine sediment.</title>
        <authorList>
            <person name="Petit C."/>
            <person name="Fadhlaoui K."/>
        </authorList>
    </citation>
    <scope>NUCLEOTIDE SEQUENCE [LARGE SCALE GENOMIC DNA]</scope>
    <source>
        <strain evidence="3 5">IPX-CK</strain>
    </source>
</reference>
<evidence type="ECO:0000313" key="4">
    <source>
        <dbReference type="EMBL" id="XAH76181.1"/>
    </source>
</evidence>
<evidence type="ECO:0000313" key="3">
    <source>
        <dbReference type="EMBL" id="XAH73004.1"/>
    </source>
</evidence>
<dbReference type="RefSeq" id="WP_342756614.1">
    <property type="nucleotide sequence ID" value="NZ_CP146256.1"/>
</dbReference>
<keyword evidence="5" id="KW-1185">Reference proteome</keyword>
<dbReference type="EMBL" id="CP146256">
    <property type="protein sequence ID" value="XAH73004.1"/>
    <property type="molecule type" value="Genomic_DNA"/>
</dbReference>
<dbReference type="EMBL" id="CP146256">
    <property type="protein sequence ID" value="XAH76181.1"/>
    <property type="molecule type" value="Genomic_DNA"/>
</dbReference>
<dbReference type="NCBIfam" id="NF033546">
    <property type="entry name" value="transpos_IS21"/>
    <property type="match status" value="1"/>
</dbReference>
<evidence type="ECO:0000259" key="2">
    <source>
        <dbReference type="PROSITE" id="PS50994"/>
    </source>
</evidence>
<feature type="domain" description="Integrase catalytic" evidence="2">
    <location>
        <begin position="115"/>
        <end position="295"/>
    </location>
</feature>
<organism evidence="3 5">
    <name type="scientific">Kineothrix sedimenti</name>
    <dbReference type="NCBI Taxonomy" id="3123317"/>
    <lineage>
        <taxon>Bacteria</taxon>
        <taxon>Bacillati</taxon>
        <taxon>Bacillota</taxon>
        <taxon>Clostridia</taxon>
        <taxon>Lachnospirales</taxon>
        <taxon>Lachnospiraceae</taxon>
        <taxon>Kineothrix</taxon>
    </lineage>
</organism>
<comment type="similarity">
    <text evidence="1">Belongs to the transposase IS21/IS408/IS1162 family.</text>
</comment>
<dbReference type="Pfam" id="PF22483">
    <property type="entry name" value="Mu-transpos_C_2"/>
    <property type="match status" value="1"/>
</dbReference>
<accession>A0ABZ3EUM3</accession>
<dbReference type="PANTHER" id="PTHR35004:SF8">
    <property type="entry name" value="TRANSPOSASE RV3428C-RELATED"/>
    <property type="match status" value="1"/>
</dbReference>
<dbReference type="Proteomes" id="UP001451571">
    <property type="component" value="Chromosome"/>
</dbReference>
<proteinExistence type="inferred from homology"/>
<sequence>MIQDRYHIGSGTVQLILKRYNASGFALEQLKSMEPPEVEMLFYPPENLQRKDIQLPEFQHYFNRIHSKGSKVNVSYCWMEYKQEHPDGYEQSQFYELYNRFVEQNFGKRDVKMAVERVPGEKMYIDWVGDQPELLMDPETGEIRKVHLFVTTMGLSSYIYAEAFLDEKLQSFSTGTVHALQFYEGIPKYLVPDNLKAAVTKHTKDELILQSAYSDLEDFYDTIVLPPPPRKPKGKPTVENHVRYLETHLVEKLKENIYISLEELNADIQKIVATLNSRKFQNKNYSRADAFVKYDKPCMKPLPGGCFTVCDYKTVTRIPDNYHIEYDDHYYSVVYTHCGKPAIIKATASEIRICDGYNRLICKHKRSYKDFPKYITEDSHMRPEHLYYKEVNEKDGAYYRRWASVFGPNMEECIDRLLKASKHEEQAYNACAGLLHTVKEMPHGIVEETARQCIQMNSCRYKTFKQVLSRMQSNPISPGVLPEHENIRGKGFYK</sequence>
<name>A0ABZ3EUM3_9FIRM</name>
<dbReference type="Gene3D" id="3.30.420.10">
    <property type="entry name" value="Ribonuclease H-like superfamily/Ribonuclease H"/>
    <property type="match status" value="1"/>
</dbReference>
<dbReference type="InterPro" id="IPR054353">
    <property type="entry name" value="IstA-like_C"/>
</dbReference>
<evidence type="ECO:0000313" key="5">
    <source>
        <dbReference type="Proteomes" id="UP001451571"/>
    </source>
</evidence>